<feature type="compositionally biased region" description="Polar residues" evidence="3">
    <location>
        <begin position="167"/>
        <end position="179"/>
    </location>
</feature>
<dbReference type="Pfam" id="PF00665">
    <property type="entry name" value="rve"/>
    <property type="match status" value="1"/>
</dbReference>
<evidence type="ECO:0000313" key="6">
    <source>
        <dbReference type="EnsemblMetazoa" id="XP_050519590.1"/>
    </source>
</evidence>
<dbReference type="EC" id="2.7.7.49" evidence="1"/>
<keyword evidence="2" id="KW-0479">Metal-binding</keyword>
<dbReference type="InterPro" id="IPR036397">
    <property type="entry name" value="RNaseH_sf"/>
</dbReference>
<protein>
    <recommendedName>
        <fullName evidence="1">RNA-directed DNA polymerase</fullName>
        <ecNumber evidence="1">2.7.7.49</ecNumber>
    </recommendedName>
</protein>
<evidence type="ECO:0000259" key="4">
    <source>
        <dbReference type="PROSITE" id="PS50158"/>
    </source>
</evidence>
<dbReference type="SMART" id="SM00343">
    <property type="entry name" value="ZnF_C2HC"/>
    <property type="match status" value="2"/>
</dbReference>
<organism evidence="6 7">
    <name type="scientific">Diabrotica virgifera virgifera</name>
    <name type="common">western corn rootworm</name>
    <dbReference type="NCBI Taxonomy" id="50390"/>
    <lineage>
        <taxon>Eukaryota</taxon>
        <taxon>Metazoa</taxon>
        <taxon>Ecdysozoa</taxon>
        <taxon>Arthropoda</taxon>
        <taxon>Hexapoda</taxon>
        <taxon>Insecta</taxon>
        <taxon>Pterygota</taxon>
        <taxon>Neoptera</taxon>
        <taxon>Endopterygota</taxon>
        <taxon>Coleoptera</taxon>
        <taxon>Polyphaga</taxon>
        <taxon>Cucujiformia</taxon>
        <taxon>Chrysomeloidea</taxon>
        <taxon>Chrysomelidae</taxon>
        <taxon>Galerucinae</taxon>
        <taxon>Diabroticina</taxon>
        <taxon>Diabroticites</taxon>
        <taxon>Diabrotica</taxon>
    </lineage>
</organism>
<keyword evidence="7" id="KW-1185">Reference proteome</keyword>
<dbReference type="PANTHER" id="PTHR37984">
    <property type="entry name" value="PROTEIN CBG26694"/>
    <property type="match status" value="1"/>
</dbReference>
<proteinExistence type="predicted"/>
<dbReference type="InterPro" id="IPR012337">
    <property type="entry name" value="RNaseH-like_sf"/>
</dbReference>
<dbReference type="SUPFAM" id="SSF57756">
    <property type="entry name" value="Retrovirus zinc finger-like domains"/>
    <property type="match status" value="1"/>
</dbReference>
<feature type="compositionally biased region" description="Low complexity" evidence="3">
    <location>
        <begin position="180"/>
        <end position="189"/>
    </location>
</feature>
<dbReference type="Gene3D" id="3.30.420.10">
    <property type="entry name" value="Ribonuclease H-like superfamily/Ribonuclease H"/>
    <property type="match status" value="1"/>
</dbReference>
<reference evidence="6" key="1">
    <citation type="submission" date="2025-05" db="UniProtKB">
        <authorList>
            <consortium name="EnsemblMetazoa"/>
        </authorList>
    </citation>
    <scope>IDENTIFICATION</scope>
</reference>
<dbReference type="InterPro" id="IPR041588">
    <property type="entry name" value="Integrase_H2C2"/>
</dbReference>
<dbReference type="InterPro" id="IPR001878">
    <property type="entry name" value="Znf_CCHC"/>
</dbReference>
<dbReference type="Proteomes" id="UP001652700">
    <property type="component" value="Unplaced"/>
</dbReference>
<dbReference type="Gene3D" id="4.10.60.10">
    <property type="entry name" value="Zinc finger, CCHC-type"/>
    <property type="match status" value="1"/>
</dbReference>
<feature type="domain" description="CCHC-type" evidence="4">
    <location>
        <begin position="396"/>
        <end position="412"/>
    </location>
</feature>
<sequence>MSFKLDVDRLVKDELEVELQMRGIILTNCKVEELKSTLRSCLVLEKFGKIPNFDLPPDIPAELTSCENKLKEILNIINAFTGTANQIRRIETKFAHLSGRLNRIHSTDTDEMSKRSALLKKLMDLIGEYTTKSNVLKTSNVVSVEMPTDPNFYHHIDLSGLNLNDPNGNSTPTRNISAPNVSNQTNQTSNSTVNPIVFLPSNSDFPSEPVYKWGIKYSGKPQNFSVFLEEVEEYCRSRNVNKIQLFSCARDLFTGNALGFYKLYRNYASNWDSLVSLMKEEFTLSADEIWQDILHTTQESNESIGMFVAKMTSKFEQMPTPVPDSLKMQVLLKNILPFYQERLTLVEVKTPFDLIDLCRKIEKTRINIESFKPSSSSRANSSRHHVVQEVEAFVPKCWRCNEYSHVVKDCKRPKRVFRCFGCNKEGFTKNNCPQCNSQNRSNNFISNRNRQLKVEKEEGSDNFYSFKLVLDYILAQSNDSECPYVEVDILEISNVQAINPECDEYDFSSTSDKWYKKMCNNVNKNPLKFVRWRLANNKLYKYIDQDFPSLRDDCEYWKLVVPKDFRDKILQRCHDSCVSGHLGIYKTFHRVSRLFYWPFMKMDITKYIRKCEVCLRTKPEQKSPAGHMGQAVEPTKPWEIISMDLFGPLPRSSAGNTWILVVTDKFSKFPLLFPLRKATATSISKILKENVFLLFGVPRVLKCDNGSQFKGNILRSFCQEFGIRFLFTPNFTPHPNPTERINRIMKTMLMAYVKDNHRLWDVNLPELGCAIRTAKHEVTGQTPYFINFGCEMMTHGSEYHLKIGNEENKQRVYDRSKNMNRLRDWVKKRIDKASDNTRERYNLRRRDVHFKENDLVWKKNYVLSDKANYFTSKFADRFVGPFRVKRKVGYCTYELINDNGKSIGHWHVKDLKPHPQNSDSHVESDSDVDSVT</sequence>
<dbReference type="GeneID" id="126893435"/>
<dbReference type="InterPro" id="IPR001584">
    <property type="entry name" value="Integrase_cat-core"/>
</dbReference>
<keyword evidence="2" id="KW-0862">Zinc</keyword>
<accession>A0ABM5LAX6</accession>
<dbReference type="PANTHER" id="PTHR37984:SF5">
    <property type="entry name" value="PROTEIN NYNRIN-LIKE"/>
    <property type="match status" value="1"/>
</dbReference>
<dbReference type="PROSITE" id="PS50994">
    <property type="entry name" value="INTEGRASE"/>
    <property type="match status" value="1"/>
</dbReference>
<evidence type="ECO:0000313" key="7">
    <source>
        <dbReference type="Proteomes" id="UP001652700"/>
    </source>
</evidence>
<feature type="region of interest" description="Disordered" evidence="3">
    <location>
        <begin position="167"/>
        <end position="189"/>
    </location>
</feature>
<evidence type="ECO:0000256" key="3">
    <source>
        <dbReference type="SAM" id="MobiDB-lite"/>
    </source>
</evidence>
<name>A0ABM5LAX6_DIAVI</name>
<dbReference type="Gene3D" id="1.10.340.70">
    <property type="match status" value="1"/>
</dbReference>
<keyword evidence="2" id="KW-0863">Zinc-finger</keyword>
<dbReference type="Pfam" id="PF17921">
    <property type="entry name" value="Integrase_H2C2"/>
    <property type="match status" value="1"/>
</dbReference>
<feature type="region of interest" description="Disordered" evidence="3">
    <location>
        <begin position="911"/>
        <end position="932"/>
    </location>
</feature>
<dbReference type="PROSITE" id="PS50158">
    <property type="entry name" value="ZF_CCHC"/>
    <property type="match status" value="1"/>
</dbReference>
<dbReference type="EnsemblMetazoa" id="XM_050663633.1">
    <property type="protein sequence ID" value="XP_050519590.1"/>
    <property type="gene ID" value="LOC126893435"/>
</dbReference>
<dbReference type="SUPFAM" id="SSF53098">
    <property type="entry name" value="Ribonuclease H-like"/>
    <property type="match status" value="1"/>
</dbReference>
<evidence type="ECO:0000259" key="5">
    <source>
        <dbReference type="PROSITE" id="PS50994"/>
    </source>
</evidence>
<evidence type="ECO:0000256" key="1">
    <source>
        <dbReference type="ARBA" id="ARBA00012493"/>
    </source>
</evidence>
<evidence type="ECO:0000256" key="2">
    <source>
        <dbReference type="PROSITE-ProRule" id="PRU00047"/>
    </source>
</evidence>
<feature type="domain" description="Integrase catalytic" evidence="5">
    <location>
        <begin position="633"/>
        <end position="791"/>
    </location>
</feature>
<dbReference type="InterPro" id="IPR050951">
    <property type="entry name" value="Retrovirus_Pol_polyprotein"/>
</dbReference>
<dbReference type="InterPro" id="IPR036875">
    <property type="entry name" value="Znf_CCHC_sf"/>
</dbReference>
<dbReference type="RefSeq" id="XP_050519590.1">
    <property type="nucleotide sequence ID" value="XM_050663633.1"/>
</dbReference>